<evidence type="ECO:0000313" key="1">
    <source>
        <dbReference type="EMBL" id="KAA5399559.1"/>
    </source>
</evidence>
<protein>
    <submittedName>
        <fullName evidence="2">Uncharacterized protein</fullName>
    </submittedName>
</protein>
<proteinExistence type="predicted"/>
<evidence type="ECO:0000313" key="2">
    <source>
        <dbReference type="EMBL" id="KAA5406407.1"/>
    </source>
</evidence>
<organism evidence="2 3">
    <name type="scientific">Phocaeicola dorei</name>
    <dbReference type="NCBI Taxonomy" id="357276"/>
    <lineage>
        <taxon>Bacteria</taxon>
        <taxon>Pseudomonadati</taxon>
        <taxon>Bacteroidota</taxon>
        <taxon>Bacteroidia</taxon>
        <taxon>Bacteroidales</taxon>
        <taxon>Bacteroidaceae</taxon>
        <taxon>Phocaeicola</taxon>
    </lineage>
</organism>
<evidence type="ECO:0000313" key="3">
    <source>
        <dbReference type="Proteomes" id="UP000441162"/>
    </source>
</evidence>
<dbReference type="Proteomes" id="UP000441162">
    <property type="component" value="Unassembled WGS sequence"/>
</dbReference>
<dbReference type="EMBL" id="VVZA01000004">
    <property type="protein sequence ID" value="KAA5406407.1"/>
    <property type="molecule type" value="Genomic_DNA"/>
</dbReference>
<dbReference type="Proteomes" id="UP000481616">
    <property type="component" value="Unassembled WGS sequence"/>
</dbReference>
<evidence type="ECO:0000313" key="4">
    <source>
        <dbReference type="Proteomes" id="UP000481616"/>
    </source>
</evidence>
<name>A0A4Q5HUS4_9BACT</name>
<dbReference type="RefSeq" id="WP_130053740.1">
    <property type="nucleotide sequence ID" value="NZ_RCXK01000004.1"/>
</dbReference>
<dbReference type="EMBL" id="VVYY01000004">
    <property type="protein sequence ID" value="KAA5399559.1"/>
    <property type="molecule type" value="Genomic_DNA"/>
</dbReference>
<reference evidence="3 4" key="1">
    <citation type="journal article" date="2019" name="Nat. Med.">
        <title>A library of human gut bacterial isolates paired with longitudinal multiomics data enables mechanistic microbiome research.</title>
        <authorList>
            <person name="Poyet M."/>
            <person name="Groussin M."/>
            <person name="Gibbons S.M."/>
            <person name="Avila-Pacheco J."/>
            <person name="Jiang X."/>
            <person name="Kearney S.M."/>
            <person name="Perrotta A.R."/>
            <person name="Berdy B."/>
            <person name="Zhao S."/>
            <person name="Lieberman T.D."/>
            <person name="Swanson P.K."/>
            <person name="Smith M."/>
            <person name="Roesemann S."/>
            <person name="Alexander J.E."/>
            <person name="Rich S.A."/>
            <person name="Livny J."/>
            <person name="Vlamakis H."/>
            <person name="Clish C."/>
            <person name="Bullock K."/>
            <person name="Deik A."/>
            <person name="Scott J."/>
            <person name="Pierce K.A."/>
            <person name="Xavier R.J."/>
            <person name="Alm E.J."/>
        </authorList>
    </citation>
    <scope>NUCLEOTIDE SEQUENCE [LARGE SCALE GENOMIC DNA]</scope>
    <source>
        <strain evidence="1 4">BIOML-A1</strain>
        <strain evidence="2 3">BIOML-A4</strain>
    </source>
</reference>
<comment type="caution">
    <text evidence="2">The sequence shown here is derived from an EMBL/GenBank/DDBJ whole genome shotgun (WGS) entry which is preliminary data.</text>
</comment>
<accession>A0A4Q5HUS4</accession>
<sequence>MSDGWNPVREEFFKRTLSRDFKTIYQRQLDIAERGIYREGRQLKVRFRPDKIVSGRTGHLRDRLAAAEFQITGVDPIMLETDYPLYIRFLDMREKGNLRIYNRQIWGIVYNNTLPDLRVGMSDLLRKEIRSRLEGLFPRTSESRNDSAYRSGYRPH</sequence>
<gene>
    <name evidence="2" type="ORF">F2Y51_05995</name>
    <name evidence="1" type="ORF">F2Y58_05375</name>
</gene>
<dbReference type="AlphaFoldDB" id="A0A4Q5HUS4"/>